<dbReference type="EMBL" id="JABSTR010000005">
    <property type="protein sequence ID" value="KAH9369541.1"/>
    <property type="molecule type" value="Genomic_DNA"/>
</dbReference>
<feature type="region of interest" description="Disordered" evidence="7">
    <location>
        <begin position="208"/>
        <end position="295"/>
    </location>
</feature>
<comment type="subunit">
    <text evidence="4">Part of the activated spliceosome B/catalytic step 1 spliceosome, one of the forms of the spliceosome which has a well-formed active site but still cannot catalyze the branching reaction and is composed of at least 52 proteins, the U2, U5 and U6 snRNAs and the pre-mRNA. Component of the minor spliceosome, which splices U12-type introns.</text>
</comment>
<feature type="compositionally biased region" description="Basic and acidic residues" evidence="7">
    <location>
        <begin position="138"/>
        <end position="149"/>
    </location>
</feature>
<gene>
    <name evidence="9" type="ORF">HPB48_019668</name>
</gene>
<dbReference type="InterPro" id="IPR012677">
    <property type="entry name" value="Nucleotide-bd_a/b_plait_sf"/>
</dbReference>
<dbReference type="GO" id="GO:0005654">
    <property type="term" value="C:nucleoplasm"/>
    <property type="evidence" value="ECO:0007669"/>
    <property type="project" value="UniProtKB-ARBA"/>
</dbReference>
<comment type="caution">
    <text evidence="9">The sequence shown here is derived from an EMBL/GenBank/DDBJ whole genome shotgun (WGS) entry which is preliminary data.</text>
</comment>
<feature type="compositionally biased region" description="Low complexity" evidence="7">
    <location>
        <begin position="282"/>
        <end position="294"/>
    </location>
</feature>
<dbReference type="VEuPathDB" id="VectorBase:HLOH_063271"/>
<feature type="region of interest" description="Disordered" evidence="7">
    <location>
        <begin position="138"/>
        <end position="176"/>
    </location>
</feature>
<accession>A0A9J6G2L2</accession>
<feature type="domain" description="RRM" evidence="8">
    <location>
        <begin position="36"/>
        <end position="114"/>
    </location>
</feature>
<dbReference type="GO" id="GO:0003723">
    <property type="term" value="F:RNA binding"/>
    <property type="evidence" value="ECO:0007669"/>
    <property type="project" value="UniProtKB-UniRule"/>
</dbReference>
<feature type="region of interest" description="Disordered" evidence="7">
    <location>
        <begin position="312"/>
        <end position="332"/>
    </location>
</feature>
<protein>
    <recommendedName>
        <fullName evidence="5">RNA-binding motif protein, X-linked 2</fullName>
    </recommendedName>
</protein>
<name>A0A9J6G2L2_HAELO</name>
<evidence type="ECO:0000256" key="6">
    <source>
        <dbReference type="PROSITE-ProRule" id="PRU00176"/>
    </source>
</evidence>
<keyword evidence="1 6" id="KW-0694">RNA-binding</keyword>
<evidence type="ECO:0000256" key="4">
    <source>
        <dbReference type="ARBA" id="ARBA00064744"/>
    </source>
</evidence>
<dbReference type="InterPro" id="IPR000504">
    <property type="entry name" value="RRM_dom"/>
</dbReference>
<sequence length="411" mass="43696">MNPLTNVKNITKLNETELKLGVTEKTSWHNKYKDSAWIFVGGLDYQLTEGDVICVFSQYGEIVNINLIRDKKTGKSKGYCFICYEDQRSTVLAVDNLNGISLCKRTIRVDHVENYKPPKDSEDLDALMAKLHREGCAPETVVRDERKSEDDSEDEMGVEDGPQKGPPPADGRGDDPEYAKRLRKVCRKCVAASVSALACVVLAEKKKLKKERKKKKRLKREKRKLKRMAAKTGSNHNQSGSGGGGGGQSSETGTSADSGSASDNSPGRPQSPPPPMQPEAPPATAAANGLARPPITGIQSRLVKLAMADLPAQPSAGPVAEPIGPQTSNATCGLPLAVLPAPKAAVTQSGSQKEPLAPSVALATPPQSPPFAQQEPLTAGFATPKVSLGEPAPQPEVTQSGPAPPLSSLFP</sequence>
<dbReference type="SMART" id="SM00360">
    <property type="entry name" value="RRM"/>
    <property type="match status" value="1"/>
</dbReference>
<keyword evidence="10" id="KW-1185">Reference proteome</keyword>
<evidence type="ECO:0000259" key="8">
    <source>
        <dbReference type="PROSITE" id="PS50102"/>
    </source>
</evidence>
<dbReference type="PANTHER" id="PTHR45880:SF1">
    <property type="entry name" value="RNA-BINDING MOTIF PROTEIN, X-LINKED 2"/>
    <property type="match status" value="1"/>
</dbReference>
<dbReference type="Proteomes" id="UP000821853">
    <property type="component" value="Chromosome 3"/>
</dbReference>
<dbReference type="Pfam" id="PF00076">
    <property type="entry name" value="RRM_1"/>
    <property type="match status" value="1"/>
</dbReference>
<dbReference type="SUPFAM" id="SSF54928">
    <property type="entry name" value="RNA-binding domain, RBD"/>
    <property type="match status" value="1"/>
</dbReference>
<dbReference type="Gene3D" id="3.30.70.330">
    <property type="match status" value="1"/>
</dbReference>
<dbReference type="PROSITE" id="PS50102">
    <property type="entry name" value="RRM"/>
    <property type="match status" value="1"/>
</dbReference>
<dbReference type="PANTHER" id="PTHR45880">
    <property type="entry name" value="RNA-BINDING MOTIF PROTEIN, X-LINKED 2"/>
    <property type="match status" value="1"/>
</dbReference>
<reference evidence="9 10" key="1">
    <citation type="journal article" date="2020" name="Cell">
        <title>Large-Scale Comparative Analyses of Tick Genomes Elucidate Their Genetic Diversity and Vector Capacities.</title>
        <authorList>
            <consortium name="Tick Genome and Microbiome Consortium (TIGMIC)"/>
            <person name="Jia N."/>
            <person name="Wang J."/>
            <person name="Shi W."/>
            <person name="Du L."/>
            <person name="Sun Y."/>
            <person name="Zhan W."/>
            <person name="Jiang J.F."/>
            <person name="Wang Q."/>
            <person name="Zhang B."/>
            <person name="Ji P."/>
            <person name="Bell-Sakyi L."/>
            <person name="Cui X.M."/>
            <person name="Yuan T.T."/>
            <person name="Jiang B.G."/>
            <person name="Yang W.F."/>
            <person name="Lam T.T."/>
            <person name="Chang Q.C."/>
            <person name="Ding S.J."/>
            <person name="Wang X.J."/>
            <person name="Zhu J.G."/>
            <person name="Ruan X.D."/>
            <person name="Zhao L."/>
            <person name="Wei J.T."/>
            <person name="Ye R.Z."/>
            <person name="Que T.C."/>
            <person name="Du C.H."/>
            <person name="Zhou Y.H."/>
            <person name="Cheng J.X."/>
            <person name="Dai P.F."/>
            <person name="Guo W.B."/>
            <person name="Han X.H."/>
            <person name="Huang E.J."/>
            <person name="Li L.F."/>
            <person name="Wei W."/>
            <person name="Gao Y.C."/>
            <person name="Liu J.Z."/>
            <person name="Shao H.Z."/>
            <person name="Wang X."/>
            <person name="Wang C.C."/>
            <person name="Yang T.C."/>
            <person name="Huo Q.B."/>
            <person name="Li W."/>
            <person name="Chen H.Y."/>
            <person name="Chen S.E."/>
            <person name="Zhou L.G."/>
            <person name="Ni X.B."/>
            <person name="Tian J.H."/>
            <person name="Sheng Y."/>
            <person name="Liu T."/>
            <person name="Pan Y.S."/>
            <person name="Xia L.Y."/>
            <person name="Li J."/>
            <person name="Zhao F."/>
            <person name="Cao W.C."/>
        </authorList>
    </citation>
    <scope>NUCLEOTIDE SEQUENCE [LARGE SCALE GENOMIC DNA]</scope>
    <source>
        <strain evidence="9">HaeL-2018</strain>
    </source>
</reference>
<dbReference type="InterPro" id="IPR045844">
    <property type="entry name" value="RRM_Ist3-like"/>
</dbReference>
<evidence type="ECO:0000256" key="5">
    <source>
        <dbReference type="ARBA" id="ARBA00074390"/>
    </source>
</evidence>
<proteinExistence type="inferred from homology"/>
<feature type="region of interest" description="Disordered" evidence="7">
    <location>
        <begin position="344"/>
        <end position="411"/>
    </location>
</feature>
<evidence type="ECO:0000256" key="7">
    <source>
        <dbReference type="SAM" id="MobiDB-lite"/>
    </source>
</evidence>
<feature type="compositionally biased region" description="Pro residues" evidence="7">
    <location>
        <begin position="269"/>
        <end position="281"/>
    </location>
</feature>
<organism evidence="9 10">
    <name type="scientific">Haemaphysalis longicornis</name>
    <name type="common">Bush tick</name>
    <dbReference type="NCBI Taxonomy" id="44386"/>
    <lineage>
        <taxon>Eukaryota</taxon>
        <taxon>Metazoa</taxon>
        <taxon>Ecdysozoa</taxon>
        <taxon>Arthropoda</taxon>
        <taxon>Chelicerata</taxon>
        <taxon>Arachnida</taxon>
        <taxon>Acari</taxon>
        <taxon>Parasitiformes</taxon>
        <taxon>Ixodida</taxon>
        <taxon>Ixodoidea</taxon>
        <taxon>Ixodidae</taxon>
        <taxon>Haemaphysalinae</taxon>
        <taxon>Haemaphysalis</taxon>
    </lineage>
</organism>
<comment type="similarity">
    <text evidence="3">Belongs to the IST3 family.</text>
</comment>
<dbReference type="GO" id="GO:0071011">
    <property type="term" value="C:precatalytic spliceosome"/>
    <property type="evidence" value="ECO:0007669"/>
    <property type="project" value="TreeGrafter"/>
</dbReference>
<evidence type="ECO:0000256" key="1">
    <source>
        <dbReference type="ARBA" id="ARBA00022884"/>
    </source>
</evidence>
<comment type="function">
    <text evidence="2">Involved in pre-mRNA splicing as component of the activated spliceosome. As a component of the minor spliceosome, involved in the splicing of U12-type introns in pre-mRNAs.</text>
</comment>
<dbReference type="AlphaFoldDB" id="A0A9J6G2L2"/>
<dbReference type="OrthoDB" id="2573941at2759"/>
<feature type="compositionally biased region" description="Basic residues" evidence="7">
    <location>
        <begin position="208"/>
        <end position="229"/>
    </location>
</feature>
<dbReference type="InterPro" id="IPR051847">
    <property type="entry name" value="RNA_proc/Spliceosome_comp"/>
</dbReference>
<dbReference type="InterPro" id="IPR035979">
    <property type="entry name" value="RBD_domain_sf"/>
</dbReference>
<evidence type="ECO:0000256" key="2">
    <source>
        <dbReference type="ARBA" id="ARBA00053249"/>
    </source>
</evidence>
<evidence type="ECO:0000313" key="10">
    <source>
        <dbReference type="Proteomes" id="UP000821853"/>
    </source>
</evidence>
<dbReference type="FunFam" id="3.30.70.330:FF:000218">
    <property type="entry name" value="RNA-binding motif protein, X-linked 2"/>
    <property type="match status" value="1"/>
</dbReference>
<dbReference type="GO" id="GO:0005686">
    <property type="term" value="C:U2 snRNP"/>
    <property type="evidence" value="ECO:0007669"/>
    <property type="project" value="TreeGrafter"/>
</dbReference>
<dbReference type="CDD" id="cd12411">
    <property type="entry name" value="RRM_ist3_like"/>
    <property type="match status" value="1"/>
</dbReference>
<evidence type="ECO:0000313" key="9">
    <source>
        <dbReference type="EMBL" id="KAH9369541.1"/>
    </source>
</evidence>
<evidence type="ECO:0000256" key="3">
    <source>
        <dbReference type="ARBA" id="ARBA00061455"/>
    </source>
</evidence>
<dbReference type="GO" id="GO:0000398">
    <property type="term" value="P:mRNA splicing, via spliceosome"/>
    <property type="evidence" value="ECO:0007669"/>
    <property type="project" value="InterPro"/>
</dbReference>
<dbReference type="GO" id="GO:0071013">
    <property type="term" value="C:catalytic step 2 spliceosome"/>
    <property type="evidence" value="ECO:0007669"/>
    <property type="project" value="TreeGrafter"/>
</dbReference>